<dbReference type="SMART" id="SM00316">
    <property type="entry name" value="S1"/>
    <property type="match status" value="1"/>
</dbReference>
<evidence type="ECO:0000256" key="5">
    <source>
        <dbReference type="ARBA" id="ARBA00022839"/>
    </source>
</evidence>
<dbReference type="InterPro" id="IPR001900">
    <property type="entry name" value="RNase_II/R"/>
</dbReference>
<evidence type="ECO:0000256" key="6">
    <source>
        <dbReference type="ARBA" id="ARBA00022884"/>
    </source>
</evidence>
<sequence length="716" mass="83228">MIHKDFLIWFYKQKKQTVELSEIQNNYQNDLDFLSDFKNFIDVKDQHVSLKPGYSIGHLSIKRTIAFLLMLDSKDIAIDLFDLNGAMENDLVLVNHVTKTPYVVEILKSDLERLLADVRKSNGRVARFDSNQAKDKLIIVDNAPEYLVDGHVVLLQVKEITKTKVITEFKEVIGHKNDPDMEIVKIIYEYEWPLSFSKELLNELHHIKFDEQVEIKRRLNLRDEFVITIDGKDAKDLDDAISLKQIDENTFELGVHIADVSYYVKEGSLLDQEAYRRSTSVYLADRVIPMLPHALSNDSCSLNPFEPKYTLSCIMTINRDAVVTDYKIVESIIESKHRLTYDEVNILLKENVSLGSKQLDDMLFQMNELSKKLKMIRYKRGAIDFQSSELKFKLDLNGKVIDVEERMTDEAEQLIESFMILANEVVAIHFHESGLPGIYRVHEKPDVEKLDQAFISTKKLGFSAHNELKSTAKKLQKLTKDVSNTPFEYIVNMILLRSMQKAKYDEKPIGHFGLASPYYSHFTSPIRRYPDLLLHRMIREFMLKPLSEQELNDKKKYFAGKLPDYSEQTSKNERTAITMEREVNKLKSREYMENFIGQSFKGQITQILPSGFFVKVDKGIEGFVNVRNVNEYLIYDEENLLFFTDNGNRYRLGDFITVKLISVDKNENNIDFSIERKKRQGDDFKAKVNQSKKRQSSLSQKRGKTKGKPKRKVNHK</sequence>
<dbReference type="GO" id="GO:0008859">
    <property type="term" value="F:exoribonuclease II activity"/>
    <property type="evidence" value="ECO:0007669"/>
    <property type="project" value="UniProtKB-UniRule"/>
</dbReference>
<dbReference type="PROSITE" id="PS50126">
    <property type="entry name" value="S1"/>
    <property type="match status" value="1"/>
</dbReference>
<dbReference type="EC" id="3.1.13.1" evidence="7"/>
<dbReference type="GO" id="GO:0003723">
    <property type="term" value="F:RNA binding"/>
    <property type="evidence" value="ECO:0007669"/>
    <property type="project" value="UniProtKB-UniRule"/>
</dbReference>
<comment type="function">
    <text evidence="7">3'-5' exoribonuclease that releases 5'-nucleoside monophosphates and is involved in maturation of structured RNAs.</text>
</comment>
<feature type="region of interest" description="Disordered" evidence="8">
    <location>
        <begin position="680"/>
        <end position="716"/>
    </location>
</feature>
<comment type="catalytic activity">
    <reaction evidence="1 7">
        <text>Exonucleolytic cleavage in the 3'- to 5'-direction to yield nucleoside 5'-phosphates.</text>
        <dbReference type="EC" id="3.1.13.1"/>
    </reaction>
</comment>
<keyword evidence="5 7" id="KW-0269">Exonuclease</keyword>
<dbReference type="AlphaFoldDB" id="A0A061AB35"/>
<evidence type="ECO:0000256" key="3">
    <source>
        <dbReference type="ARBA" id="ARBA00022722"/>
    </source>
</evidence>
<dbReference type="InParanoid" id="A0A061AB35"/>
<dbReference type="OrthoDB" id="9764149at2"/>
<dbReference type="InterPro" id="IPR040476">
    <property type="entry name" value="CSD2"/>
</dbReference>
<evidence type="ECO:0000256" key="4">
    <source>
        <dbReference type="ARBA" id="ARBA00022801"/>
    </source>
</evidence>
<protein>
    <recommendedName>
        <fullName evidence="7">Ribonuclease R</fullName>
        <shortName evidence="7">RNase R</shortName>
        <ecNumber evidence="7">3.1.13.1</ecNumber>
    </recommendedName>
</protein>
<evidence type="ECO:0000256" key="1">
    <source>
        <dbReference type="ARBA" id="ARBA00001849"/>
    </source>
</evidence>
<keyword evidence="6 7" id="KW-0694">RNA-binding</keyword>
<evidence type="ECO:0000313" key="10">
    <source>
        <dbReference type="EMBL" id="CDR31110.1"/>
    </source>
</evidence>
<feature type="domain" description="S1 motif" evidence="9">
    <location>
        <begin position="597"/>
        <end position="675"/>
    </location>
</feature>
<dbReference type="NCBIfam" id="TIGR00358">
    <property type="entry name" value="3_prime_RNase"/>
    <property type="match status" value="1"/>
</dbReference>
<evidence type="ECO:0000259" key="9">
    <source>
        <dbReference type="PROSITE" id="PS50126"/>
    </source>
</evidence>
<dbReference type="Pfam" id="PF00575">
    <property type="entry name" value="S1"/>
    <property type="match status" value="1"/>
</dbReference>
<evidence type="ECO:0000313" key="11">
    <source>
        <dbReference type="Proteomes" id="UP000032434"/>
    </source>
</evidence>
<dbReference type="GO" id="GO:0006402">
    <property type="term" value="P:mRNA catabolic process"/>
    <property type="evidence" value="ECO:0007669"/>
    <property type="project" value="TreeGrafter"/>
</dbReference>
<dbReference type="EMBL" id="LK028559">
    <property type="protein sequence ID" value="CDR31110.1"/>
    <property type="molecule type" value="Genomic_DNA"/>
</dbReference>
<dbReference type="SMART" id="SM00955">
    <property type="entry name" value="RNB"/>
    <property type="match status" value="1"/>
</dbReference>
<dbReference type="Gene3D" id="2.40.50.140">
    <property type="entry name" value="Nucleic acid-binding proteins"/>
    <property type="match status" value="1"/>
</dbReference>
<comment type="subcellular location">
    <subcellularLocation>
        <location evidence="7">Cytoplasm</location>
    </subcellularLocation>
</comment>
<proteinExistence type="inferred from homology"/>
<feature type="compositionally biased region" description="Basic residues" evidence="8">
    <location>
        <begin position="690"/>
        <end position="716"/>
    </location>
</feature>
<comment type="similarity">
    <text evidence="7">Belongs to the RNR ribonuclease family. RNase R subfamily.</text>
</comment>
<dbReference type="STRING" id="35623.Aocu_10370"/>
<dbReference type="GO" id="GO:0005829">
    <property type="term" value="C:cytosol"/>
    <property type="evidence" value="ECO:0007669"/>
    <property type="project" value="TreeGrafter"/>
</dbReference>
<gene>
    <name evidence="7 10" type="primary">rnr</name>
    <name evidence="10" type="ORF">Aocu_10370</name>
</gene>
<evidence type="ECO:0000256" key="8">
    <source>
        <dbReference type="SAM" id="MobiDB-lite"/>
    </source>
</evidence>
<dbReference type="FunCoup" id="A0A061AB35">
    <property type="interactions" value="224"/>
</dbReference>
<dbReference type="PANTHER" id="PTHR23355:SF9">
    <property type="entry name" value="DIS3-LIKE EXONUCLEASE 2"/>
    <property type="match status" value="1"/>
</dbReference>
<dbReference type="HOGENOM" id="CLU_002333_7_3_14"/>
<reference evidence="11" key="1">
    <citation type="submission" date="2014-05" db="EMBL/GenBank/DDBJ databases">
        <authorList>
            <person name="Kube M."/>
        </authorList>
    </citation>
    <scope>NUCLEOTIDE SEQUENCE [LARGE SCALE GENOMIC DNA]</scope>
</reference>
<dbReference type="KEGG" id="aoc:Aocu_10370"/>
<evidence type="ECO:0000256" key="2">
    <source>
        <dbReference type="ARBA" id="ARBA00022490"/>
    </source>
</evidence>
<accession>A0A061AB35</accession>
<evidence type="ECO:0000256" key="7">
    <source>
        <dbReference type="HAMAP-Rule" id="MF_01895"/>
    </source>
</evidence>
<dbReference type="InterPro" id="IPR003029">
    <property type="entry name" value="S1_domain"/>
</dbReference>
<keyword evidence="2 7" id="KW-0963">Cytoplasm</keyword>
<dbReference type="InterPro" id="IPR011805">
    <property type="entry name" value="RNase_R"/>
</dbReference>
<keyword evidence="11" id="KW-1185">Reference proteome</keyword>
<keyword evidence="4 7" id="KW-0378">Hydrolase</keyword>
<dbReference type="PROSITE" id="PS01175">
    <property type="entry name" value="RIBONUCLEASE_II"/>
    <property type="match status" value="1"/>
</dbReference>
<organism evidence="10 11">
    <name type="scientific">Acholeplasma oculi</name>
    <dbReference type="NCBI Taxonomy" id="35623"/>
    <lineage>
        <taxon>Bacteria</taxon>
        <taxon>Bacillati</taxon>
        <taxon>Mycoplasmatota</taxon>
        <taxon>Mollicutes</taxon>
        <taxon>Acholeplasmatales</taxon>
        <taxon>Acholeplasmataceae</taxon>
        <taxon>Acholeplasma</taxon>
    </lineage>
</organism>
<dbReference type="PATRIC" id="fig|35623.3.peg.1037"/>
<dbReference type="InterPro" id="IPR022966">
    <property type="entry name" value="RNase_II/R_CS"/>
</dbReference>
<dbReference type="SUPFAM" id="SSF50249">
    <property type="entry name" value="Nucleic acid-binding proteins"/>
    <property type="match status" value="2"/>
</dbReference>
<dbReference type="PANTHER" id="PTHR23355">
    <property type="entry name" value="RIBONUCLEASE"/>
    <property type="match status" value="1"/>
</dbReference>
<keyword evidence="3 7" id="KW-0540">Nuclease</keyword>
<name>A0A061AB35_9MOLU</name>
<dbReference type="Pfam" id="PF00773">
    <property type="entry name" value="RNB"/>
    <property type="match status" value="1"/>
</dbReference>
<dbReference type="Proteomes" id="UP000032434">
    <property type="component" value="Chromosome 1"/>
</dbReference>
<dbReference type="InterPro" id="IPR012340">
    <property type="entry name" value="NA-bd_OB-fold"/>
</dbReference>
<dbReference type="NCBIfam" id="TIGR02063">
    <property type="entry name" value="RNase_R"/>
    <property type="match status" value="1"/>
</dbReference>
<dbReference type="InterPro" id="IPR004476">
    <property type="entry name" value="RNase_II/RNase_R"/>
</dbReference>
<dbReference type="RefSeq" id="WP_052670088.1">
    <property type="nucleotide sequence ID" value="NZ_FUZK01000001.1"/>
</dbReference>
<dbReference type="InterPro" id="IPR050180">
    <property type="entry name" value="RNR_Ribonuclease"/>
</dbReference>
<dbReference type="HAMAP" id="MF_01895">
    <property type="entry name" value="RNase_R"/>
    <property type="match status" value="1"/>
</dbReference>
<dbReference type="Pfam" id="PF17876">
    <property type="entry name" value="CSD2"/>
    <property type="match status" value="1"/>
</dbReference>